<dbReference type="Pfam" id="PF21089">
    <property type="entry name" value="PKS_DH_N"/>
    <property type="match status" value="1"/>
</dbReference>
<feature type="domain" description="Carrier" evidence="10">
    <location>
        <begin position="961"/>
        <end position="1038"/>
    </location>
</feature>
<dbReference type="SMART" id="SM00825">
    <property type="entry name" value="PKS_KS"/>
    <property type="match status" value="1"/>
</dbReference>
<dbReference type="GO" id="GO:0006633">
    <property type="term" value="P:fatty acid biosynthetic process"/>
    <property type="evidence" value="ECO:0007669"/>
    <property type="project" value="InterPro"/>
</dbReference>
<dbReference type="InterPro" id="IPR036736">
    <property type="entry name" value="ACP-like_sf"/>
</dbReference>
<dbReference type="Gene3D" id="3.40.50.980">
    <property type="match status" value="2"/>
</dbReference>
<dbReference type="InterPro" id="IPR020806">
    <property type="entry name" value="PKS_PP-bd"/>
</dbReference>
<dbReference type="InterPro" id="IPR018201">
    <property type="entry name" value="Ketoacyl_synth_AS"/>
</dbReference>
<dbReference type="GO" id="GO:0004312">
    <property type="term" value="F:fatty acid synthase activity"/>
    <property type="evidence" value="ECO:0007669"/>
    <property type="project" value="TreeGrafter"/>
</dbReference>
<dbReference type="Pfam" id="PF08659">
    <property type="entry name" value="KR"/>
    <property type="match status" value="1"/>
</dbReference>
<proteinExistence type="predicted"/>
<comment type="caution">
    <text evidence="13">The sequence shown here is derived from an EMBL/GenBank/DDBJ whole genome shotgun (WGS) entry which is preliminary data.</text>
</comment>
<evidence type="ECO:0000256" key="2">
    <source>
        <dbReference type="ARBA" id="ARBA00004792"/>
    </source>
</evidence>
<dbReference type="InterPro" id="IPR000873">
    <property type="entry name" value="AMP-dep_synth/lig_dom"/>
</dbReference>
<dbReference type="Pfam" id="PF14765">
    <property type="entry name" value="PS-DH"/>
    <property type="match status" value="1"/>
</dbReference>
<dbReference type="InterPro" id="IPR010071">
    <property type="entry name" value="AA_adenyl_dom"/>
</dbReference>
<dbReference type="Pfam" id="PF02801">
    <property type="entry name" value="Ketoacyl-synt_C"/>
    <property type="match status" value="1"/>
</dbReference>
<dbReference type="Gene3D" id="3.40.50.150">
    <property type="entry name" value="Vaccinia Virus protein VP39"/>
    <property type="match status" value="1"/>
</dbReference>
<dbReference type="InterPro" id="IPR014031">
    <property type="entry name" value="Ketoacyl_synth_C"/>
</dbReference>
<evidence type="ECO:0000256" key="8">
    <source>
        <dbReference type="ARBA" id="ARBA00054155"/>
    </source>
</evidence>
<dbReference type="GO" id="GO:0005737">
    <property type="term" value="C:cytoplasm"/>
    <property type="evidence" value="ECO:0007669"/>
    <property type="project" value="UniProtKB-SubCell"/>
</dbReference>
<dbReference type="NCBIfam" id="TIGR01733">
    <property type="entry name" value="AA-adenyl-dom"/>
    <property type="match status" value="1"/>
</dbReference>
<dbReference type="InterPro" id="IPR036291">
    <property type="entry name" value="NAD(P)-bd_dom_sf"/>
</dbReference>
<feature type="region of interest" description="N-terminal hotdog fold" evidence="9">
    <location>
        <begin position="1677"/>
        <end position="1791"/>
    </location>
</feature>
<keyword evidence="4" id="KW-0963">Cytoplasm</keyword>
<dbReference type="InterPro" id="IPR049551">
    <property type="entry name" value="PKS_DH_C"/>
</dbReference>
<feature type="active site" description="Proton acceptor; for dehydratase activity" evidence="9">
    <location>
        <position position="1708"/>
    </location>
</feature>
<dbReference type="PROSITE" id="PS50075">
    <property type="entry name" value="CARRIER"/>
    <property type="match status" value="1"/>
</dbReference>
<dbReference type="Gene3D" id="3.40.47.10">
    <property type="match status" value="1"/>
</dbReference>
<dbReference type="PROSITE" id="PS52004">
    <property type="entry name" value="KS3_2"/>
    <property type="match status" value="1"/>
</dbReference>
<dbReference type="PROSITE" id="PS52019">
    <property type="entry name" value="PKS_MFAS_DH"/>
    <property type="match status" value="1"/>
</dbReference>
<dbReference type="InterPro" id="IPR009081">
    <property type="entry name" value="PP-bd_ACP"/>
</dbReference>
<evidence type="ECO:0000256" key="5">
    <source>
        <dbReference type="ARBA" id="ARBA00022553"/>
    </source>
</evidence>
<evidence type="ECO:0000256" key="4">
    <source>
        <dbReference type="ARBA" id="ARBA00022490"/>
    </source>
</evidence>
<dbReference type="PROSITE" id="PS00455">
    <property type="entry name" value="AMP_BINDING"/>
    <property type="match status" value="1"/>
</dbReference>
<evidence type="ECO:0000313" key="14">
    <source>
        <dbReference type="Proteomes" id="UP001403385"/>
    </source>
</evidence>
<evidence type="ECO:0000256" key="1">
    <source>
        <dbReference type="ARBA" id="ARBA00004496"/>
    </source>
</evidence>
<evidence type="ECO:0000313" key="13">
    <source>
        <dbReference type="EMBL" id="MEN7551134.1"/>
    </source>
</evidence>
<dbReference type="Pfam" id="PF22336">
    <property type="entry name" value="RhiE-like_linker"/>
    <property type="match status" value="1"/>
</dbReference>
<gene>
    <name evidence="13" type="ORF">AAG747_24645</name>
</gene>
<keyword evidence="7" id="KW-0677">Repeat</keyword>
<dbReference type="InterPro" id="IPR013968">
    <property type="entry name" value="PKS_KR"/>
</dbReference>
<dbReference type="Pfam" id="PF00501">
    <property type="entry name" value="AMP-binding"/>
    <property type="match status" value="1"/>
</dbReference>
<dbReference type="SUPFAM" id="SSF53901">
    <property type="entry name" value="Thiolase-like"/>
    <property type="match status" value="1"/>
</dbReference>
<dbReference type="CDD" id="cd08953">
    <property type="entry name" value="KR_2_SDR_x"/>
    <property type="match status" value="1"/>
</dbReference>
<dbReference type="Gene3D" id="3.30.300.30">
    <property type="match status" value="1"/>
</dbReference>
<dbReference type="InterPro" id="IPR020845">
    <property type="entry name" value="AMP-binding_CS"/>
</dbReference>
<evidence type="ECO:0000259" key="11">
    <source>
        <dbReference type="PROSITE" id="PS52004"/>
    </source>
</evidence>
<protein>
    <submittedName>
        <fullName evidence="13">Amino acid adenylation domain-containing protein</fullName>
    </submittedName>
</protein>
<comment type="function">
    <text evidence="8">Involved in production of the polyketide antibiotic thailandamide.</text>
</comment>
<dbReference type="CDD" id="cd00833">
    <property type="entry name" value="PKS"/>
    <property type="match status" value="1"/>
</dbReference>
<dbReference type="SUPFAM" id="SSF47336">
    <property type="entry name" value="ACP-like"/>
    <property type="match status" value="1"/>
</dbReference>
<dbReference type="InterPro" id="IPR042104">
    <property type="entry name" value="PKS_dehydratase_sf"/>
</dbReference>
<dbReference type="Gene3D" id="1.10.1240.100">
    <property type="match status" value="1"/>
</dbReference>
<dbReference type="SUPFAM" id="SSF56801">
    <property type="entry name" value="Acetyl-CoA synthetase-like"/>
    <property type="match status" value="1"/>
</dbReference>
<keyword evidence="14" id="KW-1185">Reference proteome</keyword>
<keyword evidence="3" id="KW-0596">Phosphopantetheine</keyword>
<dbReference type="InterPro" id="IPR029063">
    <property type="entry name" value="SAM-dependent_MTases_sf"/>
</dbReference>
<feature type="non-terminal residue" evidence="13">
    <location>
        <position position="2672"/>
    </location>
</feature>
<dbReference type="EMBL" id="JBDKWZ010000019">
    <property type="protein sequence ID" value="MEN7551134.1"/>
    <property type="molecule type" value="Genomic_DNA"/>
</dbReference>
<dbReference type="PROSITE" id="PS00606">
    <property type="entry name" value="KS3_1"/>
    <property type="match status" value="1"/>
</dbReference>
<keyword evidence="5" id="KW-0597">Phosphoprotein</keyword>
<dbReference type="Gene3D" id="3.40.50.720">
    <property type="entry name" value="NAD(P)-binding Rossmann-like Domain"/>
    <property type="match status" value="1"/>
</dbReference>
<dbReference type="Pfam" id="PF00550">
    <property type="entry name" value="PP-binding"/>
    <property type="match status" value="1"/>
</dbReference>
<dbReference type="RefSeq" id="WP_346823916.1">
    <property type="nucleotide sequence ID" value="NZ_JBDKWZ010000019.1"/>
</dbReference>
<dbReference type="InterPro" id="IPR023213">
    <property type="entry name" value="CAT-like_dom_sf"/>
</dbReference>
<sequence length="2672" mass="297671">MDKKNIENTPITFPLSEGQEALWVAQQMNPGSYAYTIPLAYWLSKDTDLKVLKSAFQKVLQKHKILAARIGLEDGRPVHVFERGEEIPFTITDVHHQSDAELLSMVSQDSKEPFDLEKDSLINVKVYKRKDGQHILLILVHHLVFDGVSVNILLEDLLTFYYGQNEKSLPTPFREYVEWQQNMLNGPEGNRLEEFWKLQALEQLDPLVLPVSTTNGSRKPEGEVFAINVDADLVRELRILAKHSGSTDFALLLSFYYLLLNKYSGLTSMAVGIPMIGRPGMKFEQTVGCFINMVALRGDLPAGSSFQNLLEQVSDRVFEAYDHSQYPLYTFKKALKANGHSTNLFSTAFYYQKIEALQVKDIDGILGKRIENIRQVGEFDLTLEVVEHPEGTFELFFKYNSNLYQAGFIRQFANHFIALLKNMLPNPEQHLNAINLETSINNNDGPSVAEALSLPNTVDLIQKQAEKHPDKIAVVCEGNTLTYQELIEKSKKISRYLSSRNIQGTLIGVFVERNENLLPIFMGILASGNAFVPLDPVYPKERLAHMLKGSVSWVLSNESLKALLPEEDFSTLIYSEILQEKVEEIPLPDILPGDPAYVIFTSGSTGKPKGVAISHNSLSNFLLSMQKRPGITSSDKLLAVTTVCFDIAYLELFLPLLVGGTLEIATNAITKDGILLKERLDKGDISVMQATPSTWKMLLAAEWDGASAFKVLCGGEALSKELANALLERSDSVWNMYGPTEATIWASVAKVESGKSIVLGKPVDHMEMLILHETGGVCPIGVPGEIYIGGTGLAIGYLNRPEETAARFVNVKVGNTLKRLYKTGDLGRYTESGEVEYLGRIDQQIKLKGHRIELEEIELSLQKMRGVTDAIVVKRESRLVAFLKSNKDKVLSERELSENLKTTLPGYMVPSTYYWVTGYPLTLNKKIDRKSLEQKALTELPVISNNDKQSPASRNISQPNAERESVEQFLIEAIKEIQLLDTEQVSRSRNIGEFGFDSIGYTTLGVKISKHFHKKVTPALFFEYRTIEEIASYLLGVNHGDSRKSGKEEIHSFQKENKSPSHDEPIAIIGMAGKYPQADSLQEFWDKLEANENLITEVPSSRWNWRKYFGDVHKERNKTNSKWGGFLNQVDKFDAFFFGISPREAELMDPLQRIMLEMTWHTFEDAGYKPSDLAGSDTGVFIGCVSSDYTELILNSGCEIVPHTVSGMAKTMVANRISFMLDLRGPSVVIDTACSSSLVAVHEALEAIRCGHCKVALAGGVNVMLSPFGHIALSKNEMLSPDGSCKAFDASANGYVRGEGAGLILLKRLSDAQQDGDHIYAVIRGSSENHGGRTNSLTAPNPNAQADLIVEAMQKAKIHPSTISYMEAHGTGTALGDPIEVNGLKQAFQRFINNDKSENKQVAYCGIGSVKTNIGHLEGAAGIAGLQRIVLSMQQQKLTANVQLKEVNPYIDLDNSPFYLVQHSKEWKRLQDDKGSEIPRRAGVSSFGFGGVNAHVVLEEYTENLASKANAVNNKYLIVLSAKTENQLKKKATQLRDYLINKGKKHSLADIAYTLQRGREAMKERLAFVVENQEEALAKLSSIVESNSDSEVYRGSVKKQTGNNSLVEGLLEEEGFQEILLQRLSSKGNLKGLAKLWVNGVELAFEELYDDKPHRLPLPVYPFEAVRYWLPVDKPEGSLIDLMVPNNEFNTSVFEKTLSNQEPLVKDHVVNGKYVFPGVGSLEMVYEAVSKLKKGPFSLSKVYWLKPLVIDQEVKVKVVLKLRDTHYDFEVLDSDDELCTTGSIQLLDVGPQESLPIDGLLSGQKIDFDRFYRNMQDKGVYYGAYYQVVRSVRVNGSEAMAVMKVSADFEHETSCFYLSPALMDGALQTVATLMMHLEADSGLKVPFSVGQVEFFAKPKASCYAYATKSNDEKYHVAILDQNGKVCIKLYDVVNRTMNKNEMTAPSHYHHVKWEQVSLEGNKVYHRDVNRLYIHTASNKAEAKSLTGILSGGVSFLSLEEILNENAETGSSAISGILKEKGLIHEIIYLGGFQTAPVNLEDTEQGTIQAEQSVRGLFRVMKFLAKQKLLDEKLTVCIITNDTCAVTGGEKIQAFNGGLLGLVQTLNEEYPKSCIRHLDLSLSGSEIASESKYIKELIPQLRKMPVLMTLRRGQVYRRSLYPLHLPSGRASKFEAGKVYLILGGAGGLGRVLSDHLSRKHPVKLIWIGRSELNAGQQALMRTIESRGSEVTYLQGDIGEASSAASLFARARAAYGSIHGVIHSALELRDKRLEQLEEADLLAVLAPKVQGSVYFYQQLREEPLDFVLFFSSLNAYVGSPGQSNYASACTFQDSYAEALRSELSCPVQVINWSYWSESGIVSTEYYRDLLESLGLYGIRNGEGLQAIEEVLSSRVSNVVMVKSRGRLLEKFGFHDQPEHLLQAVQQPVSVKGLVPGVSSSQAGFERLREGFEELLSWSGRLLLYSFQQMGVFHRGGEEYELESLRERLGIVPGYFRLFPALLDILSQSGYLLQEGESIITREGIGLEDREVLEREGQTLSGLQESLSAYVRLVWECVIRYPSILRGEESAVSVMFPEGDKSLVEGIYRGNALVDHYNELVAGLVREYAEQRGRSERLQILEVGAGTGGTSKFVLEALRNWGGPVRYHYTDISASFTNYGKETYLPEYPFMEFSL</sequence>
<dbReference type="InterPro" id="IPR049900">
    <property type="entry name" value="PKS_mFAS_DH"/>
</dbReference>
<dbReference type="InterPro" id="IPR020807">
    <property type="entry name" value="PKS_DH"/>
</dbReference>
<dbReference type="InterPro" id="IPR050091">
    <property type="entry name" value="PKS_NRPS_Biosynth_Enz"/>
</dbReference>
<dbReference type="InterPro" id="IPR057326">
    <property type="entry name" value="KR_dom"/>
</dbReference>
<keyword evidence="6" id="KW-0808">Transferase</keyword>
<dbReference type="Gene3D" id="3.30.559.30">
    <property type="entry name" value="Nonribosomal peptide synthetase, condensation domain"/>
    <property type="match status" value="1"/>
</dbReference>
<evidence type="ECO:0000256" key="6">
    <source>
        <dbReference type="ARBA" id="ARBA00022679"/>
    </source>
</evidence>
<feature type="domain" description="PKS/mFAS DH" evidence="12">
    <location>
        <begin position="1677"/>
        <end position="1943"/>
    </location>
</feature>
<feature type="region of interest" description="C-terminal hotdog fold" evidence="9">
    <location>
        <begin position="1802"/>
        <end position="1943"/>
    </location>
</feature>
<feature type="domain" description="Ketosynthase family 3 (KS3)" evidence="11">
    <location>
        <begin position="1063"/>
        <end position="1500"/>
    </location>
</feature>
<dbReference type="PANTHER" id="PTHR43775:SF37">
    <property type="entry name" value="SI:DKEY-61P9.11"/>
    <property type="match status" value="1"/>
</dbReference>
<dbReference type="SMART" id="SM00822">
    <property type="entry name" value="PKS_KR"/>
    <property type="match status" value="1"/>
</dbReference>
<dbReference type="SUPFAM" id="SSF52777">
    <property type="entry name" value="CoA-dependent acyltransferases"/>
    <property type="match status" value="2"/>
</dbReference>
<comment type="pathway">
    <text evidence="2">Antibiotic biosynthesis.</text>
</comment>
<evidence type="ECO:0000259" key="10">
    <source>
        <dbReference type="PROSITE" id="PS50075"/>
    </source>
</evidence>
<evidence type="ECO:0000259" key="12">
    <source>
        <dbReference type="PROSITE" id="PS52019"/>
    </source>
</evidence>
<dbReference type="Pfam" id="PF00668">
    <property type="entry name" value="Condensation"/>
    <property type="match status" value="1"/>
</dbReference>
<dbReference type="Gene3D" id="2.30.38.10">
    <property type="entry name" value="Luciferase, Domain 3"/>
    <property type="match status" value="1"/>
</dbReference>
<evidence type="ECO:0000256" key="3">
    <source>
        <dbReference type="ARBA" id="ARBA00022450"/>
    </source>
</evidence>
<reference evidence="13 14" key="1">
    <citation type="submission" date="2024-04" db="EMBL/GenBank/DDBJ databases">
        <title>Novel genus in family Flammeovirgaceae.</title>
        <authorList>
            <person name="Nguyen T.H."/>
            <person name="Vuong T.Q."/>
            <person name="Le H."/>
            <person name="Kim S.-G."/>
        </authorList>
    </citation>
    <scope>NUCLEOTIDE SEQUENCE [LARGE SCALE GENOMIC DNA]</scope>
    <source>
        <strain evidence="13 14">JCM 23209</strain>
    </source>
</reference>
<dbReference type="SUPFAM" id="SSF53335">
    <property type="entry name" value="S-adenosyl-L-methionine-dependent methyltransferases"/>
    <property type="match status" value="1"/>
</dbReference>
<feature type="active site" description="Proton donor; for dehydratase activity" evidence="9">
    <location>
        <position position="1864"/>
    </location>
</feature>
<dbReference type="Gene3D" id="3.10.129.110">
    <property type="entry name" value="Polyketide synthase dehydratase"/>
    <property type="match status" value="1"/>
</dbReference>
<dbReference type="PANTHER" id="PTHR43775">
    <property type="entry name" value="FATTY ACID SYNTHASE"/>
    <property type="match status" value="1"/>
</dbReference>
<dbReference type="Gene3D" id="1.10.1200.10">
    <property type="entry name" value="ACP-like"/>
    <property type="match status" value="1"/>
</dbReference>
<dbReference type="InterPro" id="IPR049552">
    <property type="entry name" value="PKS_DH_N"/>
</dbReference>
<dbReference type="SMART" id="SM00826">
    <property type="entry name" value="PKS_DH"/>
    <property type="match status" value="1"/>
</dbReference>
<dbReference type="InterPro" id="IPR054514">
    <property type="entry name" value="RhiE-like_linker"/>
</dbReference>
<dbReference type="Gene3D" id="3.30.559.10">
    <property type="entry name" value="Chloramphenicol acetyltransferase-like domain"/>
    <property type="match status" value="1"/>
</dbReference>
<evidence type="ECO:0000256" key="9">
    <source>
        <dbReference type="PROSITE-ProRule" id="PRU01363"/>
    </source>
</evidence>
<name>A0AAW9SFN8_9BACT</name>
<dbReference type="FunFam" id="3.40.47.10:FF:000019">
    <property type="entry name" value="Polyketide synthase type I"/>
    <property type="match status" value="1"/>
</dbReference>
<dbReference type="GO" id="GO:0071770">
    <property type="term" value="P:DIM/DIP cell wall layer assembly"/>
    <property type="evidence" value="ECO:0007669"/>
    <property type="project" value="TreeGrafter"/>
</dbReference>
<dbReference type="SUPFAM" id="SSF51735">
    <property type="entry name" value="NAD(P)-binding Rossmann-fold domains"/>
    <property type="match status" value="1"/>
</dbReference>
<dbReference type="GO" id="GO:0031177">
    <property type="term" value="F:phosphopantetheine binding"/>
    <property type="evidence" value="ECO:0007669"/>
    <property type="project" value="InterPro"/>
</dbReference>
<organism evidence="13 14">
    <name type="scientific">Rapidithrix thailandica</name>
    <dbReference type="NCBI Taxonomy" id="413964"/>
    <lineage>
        <taxon>Bacteria</taxon>
        <taxon>Pseudomonadati</taxon>
        <taxon>Bacteroidota</taxon>
        <taxon>Cytophagia</taxon>
        <taxon>Cytophagales</taxon>
        <taxon>Flammeovirgaceae</taxon>
        <taxon>Rapidithrix</taxon>
    </lineage>
</organism>
<dbReference type="InterPro" id="IPR016039">
    <property type="entry name" value="Thiolase-like"/>
</dbReference>
<dbReference type="Pfam" id="PF00109">
    <property type="entry name" value="ketoacyl-synt"/>
    <property type="match status" value="1"/>
</dbReference>
<dbReference type="InterPro" id="IPR014030">
    <property type="entry name" value="Ketoacyl_synth_N"/>
</dbReference>
<dbReference type="GO" id="GO:0005886">
    <property type="term" value="C:plasma membrane"/>
    <property type="evidence" value="ECO:0007669"/>
    <property type="project" value="TreeGrafter"/>
</dbReference>
<dbReference type="InterPro" id="IPR020841">
    <property type="entry name" value="PKS_Beta-ketoAc_synthase_dom"/>
</dbReference>
<dbReference type="Proteomes" id="UP001403385">
    <property type="component" value="Unassembled WGS sequence"/>
</dbReference>
<evidence type="ECO:0000256" key="7">
    <source>
        <dbReference type="ARBA" id="ARBA00022737"/>
    </source>
</evidence>
<accession>A0AAW9SFN8</accession>
<dbReference type="SMART" id="SM00823">
    <property type="entry name" value="PKS_PP"/>
    <property type="match status" value="1"/>
</dbReference>
<dbReference type="InterPro" id="IPR001242">
    <property type="entry name" value="Condensation_dom"/>
</dbReference>
<dbReference type="InterPro" id="IPR045851">
    <property type="entry name" value="AMP-bd_C_sf"/>
</dbReference>
<comment type="subcellular location">
    <subcellularLocation>
        <location evidence="1">Cytoplasm</location>
    </subcellularLocation>
</comment>
<dbReference type="GO" id="GO:0004315">
    <property type="term" value="F:3-oxoacyl-[acyl-carrier-protein] synthase activity"/>
    <property type="evidence" value="ECO:0007669"/>
    <property type="project" value="InterPro"/>
</dbReference>